<organism evidence="8 10">
    <name type="scientific">Didymodactylos carnosus</name>
    <dbReference type="NCBI Taxonomy" id="1234261"/>
    <lineage>
        <taxon>Eukaryota</taxon>
        <taxon>Metazoa</taxon>
        <taxon>Spiralia</taxon>
        <taxon>Gnathifera</taxon>
        <taxon>Rotifera</taxon>
        <taxon>Eurotatoria</taxon>
        <taxon>Bdelloidea</taxon>
        <taxon>Philodinida</taxon>
        <taxon>Philodinidae</taxon>
        <taxon>Didymodactylos</taxon>
    </lineage>
</organism>
<dbReference type="EMBL" id="CAJNOQ010029101">
    <property type="protein sequence ID" value="CAF1566442.1"/>
    <property type="molecule type" value="Genomic_DNA"/>
</dbReference>
<evidence type="ECO:0000256" key="6">
    <source>
        <dbReference type="ARBA" id="ARBA00023033"/>
    </source>
</evidence>
<protein>
    <recommendedName>
        <fullName evidence="7">Biopterin-dependent aromatic amino acid hydroxylase family profile domain-containing protein</fullName>
    </recommendedName>
</protein>
<dbReference type="OrthoDB" id="983542at2759"/>
<evidence type="ECO:0000256" key="5">
    <source>
        <dbReference type="ARBA" id="ARBA00023004"/>
    </source>
</evidence>
<evidence type="ECO:0000259" key="7">
    <source>
        <dbReference type="PROSITE" id="PS51410"/>
    </source>
</evidence>
<evidence type="ECO:0000256" key="3">
    <source>
        <dbReference type="ARBA" id="ARBA00022723"/>
    </source>
</evidence>
<name>A0A815Y5R2_9BILA</name>
<comment type="cofactor">
    <cofactor evidence="1">
        <name>Fe(2+)</name>
        <dbReference type="ChEBI" id="CHEBI:29033"/>
    </cofactor>
</comment>
<dbReference type="SUPFAM" id="SSF56534">
    <property type="entry name" value="Aromatic aminoacid monoxygenases, catalytic and oligomerization domains"/>
    <property type="match status" value="1"/>
</dbReference>
<comment type="caution">
    <text evidence="8">The sequence shown here is derived from an EMBL/GenBank/DDBJ whole genome shotgun (WGS) entry which is preliminary data.</text>
</comment>
<evidence type="ECO:0000256" key="1">
    <source>
        <dbReference type="ARBA" id="ARBA00001954"/>
    </source>
</evidence>
<evidence type="ECO:0000256" key="2">
    <source>
        <dbReference type="ARBA" id="ARBA00009712"/>
    </source>
</evidence>
<keyword evidence="6" id="KW-0503">Monooxygenase</keyword>
<dbReference type="Gene3D" id="1.10.800.10">
    <property type="entry name" value="Aromatic amino acid hydroxylase"/>
    <property type="match status" value="1"/>
</dbReference>
<dbReference type="GO" id="GO:0043005">
    <property type="term" value="C:neuron projection"/>
    <property type="evidence" value="ECO:0007669"/>
    <property type="project" value="TreeGrafter"/>
</dbReference>
<dbReference type="PROSITE" id="PS51410">
    <property type="entry name" value="BH4_AAA_HYDROXYL_2"/>
    <property type="match status" value="1"/>
</dbReference>
<feature type="domain" description="Biopterin-dependent aromatic amino acid hydroxylase family profile" evidence="7">
    <location>
        <begin position="1"/>
        <end position="58"/>
    </location>
</feature>
<dbReference type="GO" id="GO:0004510">
    <property type="term" value="F:tryptophan 5-monooxygenase activity"/>
    <property type="evidence" value="ECO:0007669"/>
    <property type="project" value="TreeGrafter"/>
</dbReference>
<keyword evidence="3" id="KW-0479">Metal-binding</keyword>
<dbReference type="GO" id="GO:0005506">
    <property type="term" value="F:iron ion binding"/>
    <property type="evidence" value="ECO:0007669"/>
    <property type="project" value="InterPro"/>
</dbReference>
<dbReference type="GO" id="GO:0009072">
    <property type="term" value="P:aromatic amino acid metabolic process"/>
    <property type="evidence" value="ECO:0007669"/>
    <property type="project" value="InterPro"/>
</dbReference>
<evidence type="ECO:0000313" key="9">
    <source>
        <dbReference type="EMBL" id="CAF4428772.1"/>
    </source>
</evidence>
<evidence type="ECO:0000313" key="8">
    <source>
        <dbReference type="EMBL" id="CAF1566442.1"/>
    </source>
</evidence>
<keyword evidence="5" id="KW-0408">Iron</keyword>
<keyword evidence="10" id="KW-1185">Reference proteome</keyword>
<evidence type="ECO:0000256" key="4">
    <source>
        <dbReference type="ARBA" id="ARBA00023002"/>
    </source>
</evidence>
<proteinExistence type="inferred from homology"/>
<sequence>HAISDKATRLPFDPDVVCRHECLITTCQEQCFVSASFVEAKEKIREFASSIKRPFTVR</sequence>
<dbReference type="Proteomes" id="UP000681722">
    <property type="component" value="Unassembled WGS sequence"/>
</dbReference>
<feature type="non-terminal residue" evidence="8">
    <location>
        <position position="1"/>
    </location>
</feature>
<dbReference type="EMBL" id="CAJOBC010094898">
    <property type="protein sequence ID" value="CAF4428772.1"/>
    <property type="molecule type" value="Genomic_DNA"/>
</dbReference>
<gene>
    <name evidence="8" type="ORF">GPM918_LOCUS40107</name>
    <name evidence="9" type="ORF">SRO942_LOCUS41030</name>
</gene>
<evidence type="ECO:0000313" key="10">
    <source>
        <dbReference type="Proteomes" id="UP000663829"/>
    </source>
</evidence>
<accession>A0A815Y5R2</accession>
<dbReference type="Pfam" id="PF00351">
    <property type="entry name" value="Biopterin_H"/>
    <property type="match status" value="1"/>
</dbReference>
<dbReference type="Proteomes" id="UP000663829">
    <property type="component" value="Unassembled WGS sequence"/>
</dbReference>
<dbReference type="InterPro" id="IPR036329">
    <property type="entry name" value="Aro-AA_hydroxylase_C_sf"/>
</dbReference>
<keyword evidence="4" id="KW-0560">Oxidoreductase</keyword>
<dbReference type="InterPro" id="IPR036951">
    <property type="entry name" value="ArAA_hydroxylase_sf"/>
</dbReference>
<comment type="similarity">
    <text evidence="2">Belongs to the biopterin-dependent aromatic amino acid hydroxylase family.</text>
</comment>
<dbReference type="PANTHER" id="PTHR11473:SF16">
    <property type="entry name" value="TRYPTOPHAN 5-HYDROXYLASE 2"/>
    <property type="match status" value="1"/>
</dbReference>
<dbReference type="PANTHER" id="PTHR11473">
    <property type="entry name" value="AROMATIC AMINO ACID HYDROXYLASE"/>
    <property type="match status" value="1"/>
</dbReference>
<reference evidence="8" key="1">
    <citation type="submission" date="2021-02" db="EMBL/GenBank/DDBJ databases">
        <authorList>
            <person name="Nowell W R."/>
        </authorList>
    </citation>
    <scope>NUCLEOTIDE SEQUENCE</scope>
</reference>
<dbReference type="InterPro" id="IPR019774">
    <property type="entry name" value="Aromatic-AA_hydroxylase_C"/>
</dbReference>
<dbReference type="InterPro" id="IPR001273">
    <property type="entry name" value="ArAA_hydroxylase"/>
</dbReference>
<dbReference type="AlphaFoldDB" id="A0A815Y5R2"/>